<evidence type="ECO:0000313" key="1">
    <source>
        <dbReference type="EMBL" id="PWR00011.1"/>
    </source>
</evidence>
<dbReference type="EMBL" id="QGKM01000006">
    <property type="protein sequence ID" value="PWR00011.1"/>
    <property type="molecule type" value="Genomic_DNA"/>
</dbReference>
<name>A0A317CU64_9GAMM</name>
<comment type="caution">
    <text evidence="1">The sequence shown here is derived from an EMBL/GenBank/DDBJ whole genome shotgun (WGS) entry which is preliminary data.</text>
</comment>
<gene>
    <name evidence="1" type="ORF">DKW60_03910</name>
</gene>
<dbReference type="PIRSF" id="PIRSF014979">
    <property type="entry name" value="UCP014979"/>
    <property type="match status" value="1"/>
</dbReference>
<accession>A0A317CU64</accession>
<dbReference type="NCBIfam" id="TIGR01451">
    <property type="entry name" value="B_ant_repeat"/>
    <property type="match status" value="1"/>
</dbReference>
<sequence length="132" mass="14739">MQAYLVKTNAQGKEYRQPAKQTEPGQVLEYSLTYTNETKKTLSGLVVSGPIPANTKYIGRSAKTAVPSDFLVSIDGGASFEREPVRRQQKMADGQMKTVIIPAEKYTNVRWKVKQPIAALGRQLYTYRVAVK</sequence>
<evidence type="ECO:0008006" key="3">
    <source>
        <dbReference type="Google" id="ProtNLM"/>
    </source>
</evidence>
<dbReference type="InterPro" id="IPR047589">
    <property type="entry name" value="DUF11_rpt"/>
</dbReference>
<proteinExistence type="predicted"/>
<dbReference type="InterPro" id="IPR014468">
    <property type="entry name" value="UCP014979"/>
</dbReference>
<reference evidence="1 2" key="1">
    <citation type="submission" date="2018-05" db="EMBL/GenBank/DDBJ databases">
        <title>Leucothrix arctica sp. nov., isolated from Arctic seawater.</title>
        <authorList>
            <person name="Choi A."/>
            <person name="Baek K."/>
        </authorList>
    </citation>
    <scope>NUCLEOTIDE SEQUENCE [LARGE SCALE GENOMIC DNA]</scope>
    <source>
        <strain evidence="1 2">JCM 18388</strain>
    </source>
</reference>
<keyword evidence="2" id="KW-1185">Reference proteome</keyword>
<organism evidence="1 2">
    <name type="scientific">Leucothrix pacifica</name>
    <dbReference type="NCBI Taxonomy" id="1247513"/>
    <lineage>
        <taxon>Bacteria</taxon>
        <taxon>Pseudomonadati</taxon>
        <taxon>Pseudomonadota</taxon>
        <taxon>Gammaproteobacteria</taxon>
        <taxon>Thiotrichales</taxon>
        <taxon>Thiotrichaceae</taxon>
        <taxon>Leucothrix</taxon>
    </lineage>
</organism>
<protein>
    <recommendedName>
        <fullName evidence="3">DUF11 domain-containing protein</fullName>
    </recommendedName>
</protein>
<evidence type="ECO:0000313" key="2">
    <source>
        <dbReference type="Proteomes" id="UP000245539"/>
    </source>
</evidence>
<dbReference type="Proteomes" id="UP000245539">
    <property type="component" value="Unassembled WGS sequence"/>
</dbReference>
<dbReference type="OrthoDB" id="200318at2"/>
<dbReference type="AlphaFoldDB" id="A0A317CU64"/>